<dbReference type="Proteomes" id="UP000184514">
    <property type="component" value="Unassembled WGS sequence"/>
</dbReference>
<dbReference type="InterPro" id="IPR036388">
    <property type="entry name" value="WH-like_DNA-bd_sf"/>
</dbReference>
<comment type="caution">
    <text evidence="2">The sequence shown here is derived from an EMBL/GenBank/DDBJ whole genome shotgun (WGS) entry which is preliminary data.</text>
</comment>
<dbReference type="SUPFAM" id="SSF46785">
    <property type="entry name" value="Winged helix' DNA-binding domain"/>
    <property type="match status" value="1"/>
</dbReference>
<proteinExistence type="predicted"/>
<evidence type="ECO:0000259" key="1">
    <source>
        <dbReference type="PROSITE" id="PS50995"/>
    </source>
</evidence>
<dbReference type="PANTHER" id="PTHR33164:SF43">
    <property type="entry name" value="HTH-TYPE TRANSCRIPTIONAL REPRESSOR YETL"/>
    <property type="match status" value="1"/>
</dbReference>
<dbReference type="PANTHER" id="PTHR33164">
    <property type="entry name" value="TRANSCRIPTIONAL REGULATOR, MARR FAMILY"/>
    <property type="match status" value="1"/>
</dbReference>
<evidence type="ECO:0000313" key="3">
    <source>
        <dbReference type="Proteomes" id="UP000184514"/>
    </source>
</evidence>
<dbReference type="GO" id="GO:0006950">
    <property type="term" value="P:response to stress"/>
    <property type="evidence" value="ECO:0007669"/>
    <property type="project" value="TreeGrafter"/>
</dbReference>
<sequence length="155" mass="17323">MKTDMKPPEHVEKYVKLGTALSINTQLFSTRMGQMLDRFGLTEAQFSVLNHLAQRMPEGQSVTAIAAAVEVKQPAVSKMVTKFEGMGWARFESIKGDARAKQVLLTEAGIAHLMTVQRALLPDYVQMLEGWSDEDIASLTAQLFRLVGWLDQNRL</sequence>
<dbReference type="RefSeq" id="WP_072630113.1">
    <property type="nucleotide sequence ID" value="NZ_MLCB01000111.1"/>
</dbReference>
<dbReference type="STRING" id="696762.PFRI_15230"/>
<evidence type="ECO:0000313" key="2">
    <source>
        <dbReference type="EMBL" id="OJI94287.1"/>
    </source>
</evidence>
<dbReference type="PROSITE" id="PS50995">
    <property type="entry name" value="HTH_MARR_2"/>
    <property type="match status" value="1"/>
</dbReference>
<dbReference type="Gene3D" id="1.10.10.10">
    <property type="entry name" value="Winged helix-like DNA-binding domain superfamily/Winged helix DNA-binding domain"/>
    <property type="match status" value="1"/>
</dbReference>
<dbReference type="InterPro" id="IPR036390">
    <property type="entry name" value="WH_DNA-bd_sf"/>
</dbReference>
<dbReference type="OrthoDB" id="7861053at2"/>
<dbReference type="InterPro" id="IPR000835">
    <property type="entry name" value="HTH_MarR-typ"/>
</dbReference>
<dbReference type="AlphaFoldDB" id="A0A1L9NYF0"/>
<accession>A0A1L9NYF0</accession>
<name>A0A1L9NYF0_9RHOB</name>
<dbReference type="EMBL" id="MLCB01000111">
    <property type="protein sequence ID" value="OJI94287.1"/>
    <property type="molecule type" value="Genomic_DNA"/>
</dbReference>
<organism evidence="2 3">
    <name type="scientific">Planktotalea frisia</name>
    <dbReference type="NCBI Taxonomy" id="696762"/>
    <lineage>
        <taxon>Bacteria</taxon>
        <taxon>Pseudomonadati</taxon>
        <taxon>Pseudomonadota</taxon>
        <taxon>Alphaproteobacteria</taxon>
        <taxon>Rhodobacterales</taxon>
        <taxon>Paracoccaceae</taxon>
        <taxon>Planktotalea</taxon>
    </lineage>
</organism>
<gene>
    <name evidence="2" type="primary">slyA</name>
    <name evidence="2" type="ORF">PFRI_15230</name>
</gene>
<keyword evidence="3" id="KW-1185">Reference proteome</keyword>
<dbReference type="SMART" id="SM00347">
    <property type="entry name" value="HTH_MARR"/>
    <property type="match status" value="1"/>
</dbReference>
<reference evidence="2 3" key="1">
    <citation type="submission" date="2016-10" db="EMBL/GenBank/DDBJ databases">
        <title>Genome sequence of Planktotalea frisia SH6-1.</title>
        <authorList>
            <person name="Poehlein A."/>
            <person name="Bakenhus I."/>
            <person name="Voget S."/>
            <person name="Brinkhoff T."/>
            <person name="Simon M."/>
        </authorList>
    </citation>
    <scope>NUCLEOTIDE SEQUENCE [LARGE SCALE GENOMIC DNA]</scope>
    <source>
        <strain evidence="2 3">SH6-1</strain>
    </source>
</reference>
<feature type="domain" description="HTH marR-type" evidence="1">
    <location>
        <begin position="14"/>
        <end position="148"/>
    </location>
</feature>
<protein>
    <submittedName>
        <fullName evidence="2">Transcriptional regulator SlyA</fullName>
    </submittedName>
</protein>
<dbReference type="InterPro" id="IPR039422">
    <property type="entry name" value="MarR/SlyA-like"/>
</dbReference>
<dbReference type="GO" id="GO:0003700">
    <property type="term" value="F:DNA-binding transcription factor activity"/>
    <property type="evidence" value="ECO:0007669"/>
    <property type="project" value="InterPro"/>
</dbReference>
<dbReference type="Pfam" id="PF01047">
    <property type="entry name" value="MarR"/>
    <property type="match status" value="1"/>
</dbReference>